<name>A0A7S4WKA7_9STRA</name>
<evidence type="ECO:0000256" key="1">
    <source>
        <dbReference type="PROSITE-ProRule" id="PRU00339"/>
    </source>
</evidence>
<accession>A0A7S4WKA7</accession>
<dbReference type="PROSITE" id="PS50005">
    <property type="entry name" value="TPR"/>
    <property type="match status" value="1"/>
</dbReference>
<feature type="repeat" description="TPR" evidence="1">
    <location>
        <begin position="25"/>
        <end position="58"/>
    </location>
</feature>
<evidence type="ECO:0008006" key="3">
    <source>
        <dbReference type="Google" id="ProtNLM"/>
    </source>
</evidence>
<reference evidence="2" key="1">
    <citation type="submission" date="2021-01" db="EMBL/GenBank/DDBJ databases">
        <authorList>
            <person name="Corre E."/>
            <person name="Pelletier E."/>
            <person name="Niang G."/>
            <person name="Scheremetjew M."/>
            <person name="Finn R."/>
            <person name="Kale V."/>
            <person name="Holt S."/>
            <person name="Cochrane G."/>
            <person name="Meng A."/>
            <person name="Brown T."/>
            <person name="Cohen L."/>
        </authorList>
    </citation>
    <scope>NUCLEOTIDE SEQUENCE</scope>
    <source>
        <strain evidence="2">GSO104</strain>
    </source>
</reference>
<dbReference type="EMBL" id="HBNS01061924">
    <property type="protein sequence ID" value="CAE4670242.1"/>
    <property type="molecule type" value="Transcribed_RNA"/>
</dbReference>
<keyword evidence="1" id="KW-0802">TPR repeat</keyword>
<proteinExistence type="predicted"/>
<dbReference type="InterPro" id="IPR019734">
    <property type="entry name" value="TPR_rpt"/>
</dbReference>
<protein>
    <recommendedName>
        <fullName evidence="3">Kinesin light chain</fullName>
    </recommendedName>
</protein>
<gene>
    <name evidence="2" type="ORF">DBRI00130_LOCUS44671</name>
</gene>
<sequence>MVIGTHPFSPIFSHRNFCKWHFQVAHILLNVGSVFARNGEYERALVPWRHAIDMYKSAGLQDDHPKVKCALGNIEIARNLATIAKHKEVEKTVRRLEDY</sequence>
<dbReference type="InterPro" id="IPR011990">
    <property type="entry name" value="TPR-like_helical_dom_sf"/>
</dbReference>
<evidence type="ECO:0000313" key="2">
    <source>
        <dbReference type="EMBL" id="CAE4670242.1"/>
    </source>
</evidence>
<dbReference type="Gene3D" id="1.25.40.10">
    <property type="entry name" value="Tetratricopeptide repeat domain"/>
    <property type="match status" value="1"/>
</dbReference>
<dbReference type="AlphaFoldDB" id="A0A7S4WKA7"/>
<organism evidence="2">
    <name type="scientific">Ditylum brightwellii</name>
    <dbReference type="NCBI Taxonomy" id="49249"/>
    <lineage>
        <taxon>Eukaryota</taxon>
        <taxon>Sar</taxon>
        <taxon>Stramenopiles</taxon>
        <taxon>Ochrophyta</taxon>
        <taxon>Bacillariophyta</taxon>
        <taxon>Mediophyceae</taxon>
        <taxon>Lithodesmiophycidae</taxon>
        <taxon>Lithodesmiales</taxon>
        <taxon>Lithodesmiaceae</taxon>
        <taxon>Ditylum</taxon>
    </lineage>
</organism>
<dbReference type="SUPFAM" id="SSF48452">
    <property type="entry name" value="TPR-like"/>
    <property type="match status" value="1"/>
</dbReference>